<dbReference type="PANTHER" id="PTHR12157:SF25">
    <property type="entry name" value="REGULATING SYNAPTIC MEMBRANE EXOCYTOSIS PROTEIN 3"/>
    <property type="match status" value="1"/>
</dbReference>
<dbReference type="GO" id="GO:0042391">
    <property type="term" value="P:regulation of membrane potential"/>
    <property type="evidence" value="ECO:0007669"/>
    <property type="project" value="TreeGrafter"/>
</dbReference>
<dbReference type="GO" id="GO:0050806">
    <property type="term" value="P:positive regulation of synaptic transmission"/>
    <property type="evidence" value="ECO:0007669"/>
    <property type="project" value="TreeGrafter"/>
</dbReference>
<evidence type="ECO:0000313" key="3">
    <source>
        <dbReference type="EMBL" id="VDO71196.1"/>
    </source>
</evidence>
<dbReference type="InterPro" id="IPR035892">
    <property type="entry name" value="C2_domain_sf"/>
</dbReference>
<dbReference type="PANTHER" id="PTHR12157">
    <property type="entry name" value="REGULATING SYNAPTIC MEMBRANE EXOCYTOSIS PROTEIN"/>
    <property type="match status" value="1"/>
</dbReference>
<dbReference type="GO" id="GO:0048791">
    <property type="term" value="P:calcium ion-regulated exocytosis of neurotransmitter"/>
    <property type="evidence" value="ECO:0007669"/>
    <property type="project" value="TreeGrafter"/>
</dbReference>
<dbReference type="Gene3D" id="2.60.40.150">
    <property type="entry name" value="C2 domain"/>
    <property type="match status" value="1"/>
</dbReference>
<dbReference type="InterPro" id="IPR039032">
    <property type="entry name" value="Rim-like"/>
</dbReference>
<dbReference type="PROSITE" id="PS50004">
    <property type="entry name" value="C2"/>
    <property type="match status" value="1"/>
</dbReference>
<dbReference type="GO" id="GO:0042734">
    <property type="term" value="C:presynaptic membrane"/>
    <property type="evidence" value="ECO:0007669"/>
    <property type="project" value="TreeGrafter"/>
</dbReference>
<gene>
    <name evidence="3" type="ORF">SMTD_LOCUS557</name>
</gene>
<dbReference type="SUPFAM" id="SSF49562">
    <property type="entry name" value="C2 domain (Calcium/lipid-binding domain, CaLB)"/>
    <property type="match status" value="1"/>
</dbReference>
<keyword evidence="4" id="KW-1185">Reference proteome</keyword>
<dbReference type="GO" id="GO:0044325">
    <property type="term" value="F:transmembrane transporter binding"/>
    <property type="evidence" value="ECO:0007669"/>
    <property type="project" value="TreeGrafter"/>
</dbReference>
<reference evidence="3 4" key="1">
    <citation type="submission" date="2018-11" db="EMBL/GenBank/DDBJ databases">
        <authorList>
            <consortium name="Pathogen Informatics"/>
        </authorList>
    </citation>
    <scope>NUCLEOTIDE SEQUENCE [LARGE SCALE GENOMIC DNA]</scope>
    <source>
        <strain>Denwood</strain>
        <strain evidence="4">Zambia</strain>
    </source>
</reference>
<dbReference type="GO" id="GO:0031267">
    <property type="term" value="F:small GTPase binding"/>
    <property type="evidence" value="ECO:0007669"/>
    <property type="project" value="InterPro"/>
</dbReference>
<keyword evidence="1" id="KW-0770">Synapse</keyword>
<dbReference type="Proteomes" id="UP000269396">
    <property type="component" value="Unassembled WGS sequence"/>
</dbReference>
<name>A0A183NEM1_9TREM</name>
<comment type="subcellular location">
    <subcellularLocation>
        <location evidence="2">Synapse</location>
    </subcellularLocation>
</comment>
<accession>A0A183NEM1</accession>
<feature type="non-terminal residue" evidence="3">
    <location>
        <position position="1"/>
    </location>
</feature>
<evidence type="ECO:0000256" key="1">
    <source>
        <dbReference type="ARBA" id="ARBA00023018"/>
    </source>
</evidence>
<dbReference type="GO" id="GO:0048788">
    <property type="term" value="C:cytoskeleton of presynaptic active zone"/>
    <property type="evidence" value="ECO:0007669"/>
    <property type="project" value="TreeGrafter"/>
</dbReference>
<evidence type="ECO:0000313" key="4">
    <source>
        <dbReference type="Proteomes" id="UP000269396"/>
    </source>
</evidence>
<dbReference type="EMBL" id="UZAL01000502">
    <property type="protein sequence ID" value="VDO71196.1"/>
    <property type="molecule type" value="Genomic_DNA"/>
</dbReference>
<dbReference type="GO" id="GO:2000300">
    <property type="term" value="P:regulation of synaptic vesicle exocytosis"/>
    <property type="evidence" value="ECO:0007669"/>
    <property type="project" value="TreeGrafter"/>
</dbReference>
<dbReference type="Pfam" id="PF00168">
    <property type="entry name" value="C2"/>
    <property type="match status" value="1"/>
</dbReference>
<dbReference type="InterPro" id="IPR000008">
    <property type="entry name" value="C2_dom"/>
</dbReference>
<proteinExistence type="predicted"/>
<dbReference type="AlphaFoldDB" id="A0A183NEM1"/>
<organism evidence="3 4">
    <name type="scientific">Schistosoma mattheei</name>
    <dbReference type="NCBI Taxonomy" id="31246"/>
    <lineage>
        <taxon>Eukaryota</taxon>
        <taxon>Metazoa</taxon>
        <taxon>Spiralia</taxon>
        <taxon>Lophotrochozoa</taxon>
        <taxon>Platyhelminthes</taxon>
        <taxon>Trematoda</taxon>
        <taxon>Digenea</taxon>
        <taxon>Strigeidida</taxon>
        <taxon>Schistosomatoidea</taxon>
        <taxon>Schistosomatidae</taxon>
        <taxon>Schistosoma</taxon>
    </lineage>
</organism>
<sequence length="131" mass="15764">LDRYFLFQIKPKLCHVNIFILYNYYFKYNHISPDFNRQTKYMPNTLTPEWQQTVVFMNCIKRTLKRRVLEVTVWDFDRLKTNDFMGQTIINLGGNENTKIDISEDLLTLKHDDDNPSCVVGITEVQRFKYK</sequence>
<dbReference type="GO" id="GO:0048167">
    <property type="term" value="P:regulation of synaptic plasticity"/>
    <property type="evidence" value="ECO:0007669"/>
    <property type="project" value="TreeGrafter"/>
</dbReference>
<protein>
    <submittedName>
        <fullName evidence="3">Uncharacterized protein</fullName>
    </submittedName>
</protein>
<evidence type="ECO:0000256" key="2">
    <source>
        <dbReference type="ARBA" id="ARBA00034103"/>
    </source>
</evidence>